<evidence type="ECO:0000313" key="1">
    <source>
        <dbReference type="EMBL" id="GAA2388700.1"/>
    </source>
</evidence>
<dbReference type="EMBL" id="BAAARB010000020">
    <property type="protein sequence ID" value="GAA2388700.1"/>
    <property type="molecule type" value="Genomic_DNA"/>
</dbReference>
<sequence>MTAGPAVATDGRKTGVGVAATAAGAASPRQIPQIAVDVASVRFMILSPDAELCVRGTEPRTHLTAFYENMP</sequence>
<reference evidence="1 2" key="1">
    <citation type="journal article" date="2019" name="Int. J. Syst. Evol. Microbiol.">
        <title>The Global Catalogue of Microorganisms (GCM) 10K type strain sequencing project: providing services to taxonomists for standard genome sequencing and annotation.</title>
        <authorList>
            <consortium name="The Broad Institute Genomics Platform"/>
            <consortium name="The Broad Institute Genome Sequencing Center for Infectious Disease"/>
            <person name="Wu L."/>
            <person name="Ma J."/>
        </authorList>
    </citation>
    <scope>NUCLEOTIDE SEQUENCE [LARGE SCALE GENOMIC DNA]</scope>
    <source>
        <strain evidence="1 2">JCM 16227</strain>
    </source>
</reference>
<evidence type="ECO:0000313" key="2">
    <source>
        <dbReference type="Proteomes" id="UP001501170"/>
    </source>
</evidence>
<dbReference type="Proteomes" id="UP001501170">
    <property type="component" value="Unassembled WGS sequence"/>
</dbReference>
<proteinExistence type="predicted"/>
<keyword evidence="2" id="KW-1185">Reference proteome</keyword>
<protein>
    <submittedName>
        <fullName evidence="1">Uncharacterized protein</fullName>
    </submittedName>
</protein>
<organism evidence="1 2">
    <name type="scientific">Gordonia cholesterolivorans</name>
    <dbReference type="NCBI Taxonomy" id="559625"/>
    <lineage>
        <taxon>Bacteria</taxon>
        <taxon>Bacillati</taxon>
        <taxon>Actinomycetota</taxon>
        <taxon>Actinomycetes</taxon>
        <taxon>Mycobacteriales</taxon>
        <taxon>Gordoniaceae</taxon>
        <taxon>Gordonia</taxon>
    </lineage>
</organism>
<gene>
    <name evidence="1" type="ORF">GCM10009855_31030</name>
</gene>
<comment type="caution">
    <text evidence="1">The sequence shown here is derived from an EMBL/GenBank/DDBJ whole genome shotgun (WGS) entry which is preliminary data.</text>
</comment>
<name>A0ABN3HVF4_9ACTN</name>
<accession>A0ABN3HVF4</accession>